<accession>A0A3G8F336</accession>
<sequence length="441" mass="47778">MAQLLGGGGGSDPGDLWNNLQNIQAAGTNTLQNIGQIQANTAQQIQNRQQGMAMQAAAAQRDQMAAFNQDWQAAQGDPSKISELAYKYPTQIEALQKRLGLVDDIRRQQGAALASQADVAISQGPQMAQQFVQQNAPALQALGIDPQVAYQTAAQDPEAFKRSVQALHLASNTSKDQLDYSKEIMKNQTTIRGQDLDAAAKAADRNLRYIGLQNDRLNTQIAQEGNDIKRAQMQQTLQKAQQDSLNTKRDFLQTYDKTVAPIDTSLELAKQLLNRKDLGFVTGINGYGNRFWSAATGGGDNTAEIMQTLDQLKSQARLAGMESLRGTGSVTEKEGEAAANALLNANPGQMSEDQLKAVIQRYVSSLEKGKAALEKNQGGRVQAYRQEIARDDAKQEAVGQLTAGGIPAQNAQAAINYLMQNPTPSVKAQFKEKYGFLPEGL</sequence>
<dbReference type="EMBL" id="MK125141">
    <property type="protein sequence ID" value="AZF88791.1"/>
    <property type="molecule type" value="Genomic_DNA"/>
</dbReference>
<feature type="coiled-coil region" evidence="1">
    <location>
        <begin position="214"/>
        <end position="250"/>
    </location>
</feature>
<evidence type="ECO:0000313" key="2">
    <source>
        <dbReference type="EMBL" id="AZF88791.1"/>
    </source>
</evidence>
<protein>
    <submittedName>
        <fullName evidence="2">Putative DNA transfer protein</fullName>
    </submittedName>
</protein>
<organism evidence="2 3">
    <name type="scientific">Salmonella phage Lumpael</name>
    <dbReference type="NCBI Taxonomy" id="2488859"/>
    <lineage>
        <taxon>Viruses</taxon>
        <taxon>Duplodnaviria</taxon>
        <taxon>Heunggongvirae</taxon>
        <taxon>Uroviricota</taxon>
        <taxon>Caudoviricetes</taxon>
        <taxon>Murrayvirus</taxon>
        <taxon>Murrayvirus lumpael</taxon>
    </lineage>
</organism>
<evidence type="ECO:0000256" key="1">
    <source>
        <dbReference type="SAM" id="Coils"/>
    </source>
</evidence>
<keyword evidence="1" id="KW-0175">Coiled coil</keyword>
<dbReference type="Proteomes" id="UP000270437">
    <property type="component" value="Segment"/>
</dbReference>
<name>A0A3G8F336_9CAUD</name>
<dbReference type="InterPro" id="IPR031619">
    <property type="entry name" value="Inj_translocase"/>
</dbReference>
<dbReference type="RefSeq" id="YP_009816976.1">
    <property type="nucleotide sequence ID" value="NC_048113.1"/>
</dbReference>
<evidence type="ECO:0000313" key="3">
    <source>
        <dbReference type="Proteomes" id="UP000270437"/>
    </source>
</evidence>
<dbReference type="Pfam" id="PF16928">
    <property type="entry name" value="Inj_translocase"/>
    <property type="match status" value="1"/>
</dbReference>
<reference evidence="3" key="1">
    <citation type="submission" date="2018-11" db="EMBL/GenBank/DDBJ databases">
        <authorList>
            <person name="Olsen N.S."/>
            <person name="Kot W."/>
            <person name="Hansen L.H."/>
        </authorList>
    </citation>
    <scope>NUCLEOTIDE SEQUENCE [LARGE SCALE GENOMIC DNA]</scope>
</reference>
<proteinExistence type="predicted"/>
<dbReference type="KEGG" id="vg:55008289"/>
<keyword evidence="3" id="KW-1185">Reference proteome</keyword>
<dbReference type="GeneID" id="55008289"/>